<dbReference type="EMBL" id="JASPKY010000297">
    <property type="protein sequence ID" value="KAK9710180.1"/>
    <property type="molecule type" value="Genomic_DNA"/>
</dbReference>
<sequence>MLCKKFRRECMMVELAANSDWKFNDICNINRNKADSMMVELAANSDWKFNDICNINRNKADTKTERNLWQT</sequence>
<name>A0AAW1JYT2_POPJA</name>
<gene>
    <name evidence="1" type="ORF">QE152_g26198</name>
</gene>
<comment type="caution">
    <text evidence="1">The sequence shown here is derived from an EMBL/GenBank/DDBJ whole genome shotgun (WGS) entry which is preliminary data.</text>
</comment>
<keyword evidence="2" id="KW-1185">Reference proteome</keyword>
<dbReference type="AlphaFoldDB" id="A0AAW1JYT2"/>
<organism evidence="1 2">
    <name type="scientific">Popillia japonica</name>
    <name type="common">Japanese beetle</name>
    <dbReference type="NCBI Taxonomy" id="7064"/>
    <lineage>
        <taxon>Eukaryota</taxon>
        <taxon>Metazoa</taxon>
        <taxon>Ecdysozoa</taxon>
        <taxon>Arthropoda</taxon>
        <taxon>Hexapoda</taxon>
        <taxon>Insecta</taxon>
        <taxon>Pterygota</taxon>
        <taxon>Neoptera</taxon>
        <taxon>Endopterygota</taxon>
        <taxon>Coleoptera</taxon>
        <taxon>Polyphaga</taxon>
        <taxon>Scarabaeiformia</taxon>
        <taxon>Scarabaeidae</taxon>
        <taxon>Rutelinae</taxon>
        <taxon>Popillia</taxon>
    </lineage>
</organism>
<reference evidence="1 2" key="1">
    <citation type="journal article" date="2024" name="BMC Genomics">
        <title>De novo assembly and annotation of Popillia japonica's genome with initial clues to its potential as an invasive pest.</title>
        <authorList>
            <person name="Cucini C."/>
            <person name="Boschi S."/>
            <person name="Funari R."/>
            <person name="Cardaioli E."/>
            <person name="Iannotti N."/>
            <person name="Marturano G."/>
            <person name="Paoli F."/>
            <person name="Bruttini M."/>
            <person name="Carapelli A."/>
            <person name="Frati F."/>
            <person name="Nardi F."/>
        </authorList>
    </citation>
    <scope>NUCLEOTIDE SEQUENCE [LARGE SCALE GENOMIC DNA]</scope>
    <source>
        <strain evidence="1">DMR45628</strain>
    </source>
</reference>
<proteinExistence type="predicted"/>
<evidence type="ECO:0000313" key="1">
    <source>
        <dbReference type="EMBL" id="KAK9710180.1"/>
    </source>
</evidence>
<accession>A0AAW1JYT2</accession>
<protein>
    <submittedName>
        <fullName evidence="1">Uncharacterized protein</fullName>
    </submittedName>
</protein>
<evidence type="ECO:0000313" key="2">
    <source>
        <dbReference type="Proteomes" id="UP001458880"/>
    </source>
</evidence>
<dbReference type="Proteomes" id="UP001458880">
    <property type="component" value="Unassembled WGS sequence"/>
</dbReference>